<evidence type="ECO:0000256" key="1">
    <source>
        <dbReference type="ARBA" id="ARBA00004123"/>
    </source>
</evidence>
<evidence type="ECO:0000313" key="9">
    <source>
        <dbReference type="EMBL" id="CAH1396196.1"/>
    </source>
</evidence>
<evidence type="ECO:0000256" key="3">
    <source>
        <dbReference type="ARBA" id="ARBA00016388"/>
    </source>
</evidence>
<dbReference type="Pfam" id="PF09415">
    <property type="entry name" value="CENP-X"/>
    <property type="match status" value="1"/>
</dbReference>
<comment type="similarity">
    <text evidence="2">Belongs to the CENP-X/MHF2 family.</text>
</comment>
<keyword evidence="7" id="KW-0539">Nucleus</keyword>
<dbReference type="PANTHER" id="PTHR28680">
    <property type="entry name" value="CENTROMERE PROTEIN X"/>
    <property type="match status" value="1"/>
</dbReference>
<keyword evidence="6" id="KW-0234">DNA repair</keyword>
<dbReference type="GO" id="GO:0031297">
    <property type="term" value="P:replication fork processing"/>
    <property type="evidence" value="ECO:0007669"/>
    <property type="project" value="TreeGrafter"/>
</dbReference>
<dbReference type="Gene3D" id="6.10.130.30">
    <property type="match status" value="1"/>
</dbReference>
<dbReference type="AlphaFoldDB" id="A0A9P0H695"/>
<keyword evidence="10" id="KW-1185">Reference proteome</keyword>
<reference evidence="9" key="1">
    <citation type="submission" date="2022-01" db="EMBL/GenBank/DDBJ databases">
        <authorList>
            <person name="King R."/>
        </authorList>
    </citation>
    <scope>NUCLEOTIDE SEQUENCE</scope>
</reference>
<evidence type="ECO:0000256" key="8">
    <source>
        <dbReference type="ARBA" id="ARBA00047146"/>
    </source>
</evidence>
<sequence length="67" mass="7525">MKKICSLHFKKEKTKIQPKALASLTKIVNMVVLECALRSGKQAYAEDSKTVTLDIVQKIIPQLILDL</sequence>
<evidence type="ECO:0000256" key="2">
    <source>
        <dbReference type="ARBA" id="ARBA00009359"/>
    </source>
</evidence>
<dbReference type="GO" id="GO:0051382">
    <property type="term" value="P:kinetochore assembly"/>
    <property type="evidence" value="ECO:0007669"/>
    <property type="project" value="InterPro"/>
</dbReference>
<dbReference type="GO" id="GO:0006281">
    <property type="term" value="P:DNA repair"/>
    <property type="evidence" value="ECO:0007669"/>
    <property type="project" value="UniProtKB-KW"/>
</dbReference>
<evidence type="ECO:0000313" key="10">
    <source>
        <dbReference type="Proteomes" id="UP001152798"/>
    </source>
</evidence>
<dbReference type="GO" id="GO:0043240">
    <property type="term" value="C:Fanconi anaemia nuclear complex"/>
    <property type="evidence" value="ECO:0007669"/>
    <property type="project" value="TreeGrafter"/>
</dbReference>
<dbReference type="PANTHER" id="PTHR28680:SF1">
    <property type="entry name" value="CENTROMERE PROTEIN X"/>
    <property type="match status" value="1"/>
</dbReference>
<dbReference type="GO" id="GO:0003677">
    <property type="term" value="F:DNA binding"/>
    <property type="evidence" value="ECO:0007669"/>
    <property type="project" value="UniProtKB-KW"/>
</dbReference>
<organism evidence="9 10">
    <name type="scientific">Nezara viridula</name>
    <name type="common">Southern green stink bug</name>
    <name type="synonym">Cimex viridulus</name>
    <dbReference type="NCBI Taxonomy" id="85310"/>
    <lineage>
        <taxon>Eukaryota</taxon>
        <taxon>Metazoa</taxon>
        <taxon>Ecdysozoa</taxon>
        <taxon>Arthropoda</taxon>
        <taxon>Hexapoda</taxon>
        <taxon>Insecta</taxon>
        <taxon>Pterygota</taxon>
        <taxon>Neoptera</taxon>
        <taxon>Paraneoptera</taxon>
        <taxon>Hemiptera</taxon>
        <taxon>Heteroptera</taxon>
        <taxon>Panheteroptera</taxon>
        <taxon>Pentatomomorpha</taxon>
        <taxon>Pentatomoidea</taxon>
        <taxon>Pentatomidae</taxon>
        <taxon>Pentatominae</taxon>
        <taxon>Nezara</taxon>
    </lineage>
</organism>
<dbReference type="GO" id="GO:0071821">
    <property type="term" value="C:FANCM-MHF complex"/>
    <property type="evidence" value="ECO:0007669"/>
    <property type="project" value="TreeGrafter"/>
</dbReference>
<dbReference type="OrthoDB" id="2500381at2759"/>
<dbReference type="EMBL" id="OV725079">
    <property type="protein sequence ID" value="CAH1396196.1"/>
    <property type="molecule type" value="Genomic_DNA"/>
</dbReference>
<evidence type="ECO:0000256" key="6">
    <source>
        <dbReference type="ARBA" id="ARBA00023204"/>
    </source>
</evidence>
<protein>
    <recommendedName>
        <fullName evidence="3">Centromere protein X</fullName>
    </recommendedName>
</protein>
<dbReference type="Proteomes" id="UP001152798">
    <property type="component" value="Chromosome 3"/>
</dbReference>
<dbReference type="InterPro" id="IPR018552">
    <property type="entry name" value="CENP-X"/>
</dbReference>
<accession>A0A9P0H695</accession>
<proteinExistence type="inferred from homology"/>
<keyword evidence="4" id="KW-0227">DNA damage</keyword>
<evidence type="ECO:0000256" key="4">
    <source>
        <dbReference type="ARBA" id="ARBA00022763"/>
    </source>
</evidence>
<evidence type="ECO:0000256" key="7">
    <source>
        <dbReference type="ARBA" id="ARBA00023242"/>
    </source>
</evidence>
<gene>
    <name evidence="9" type="ORF">NEZAVI_LOCUS6311</name>
</gene>
<keyword evidence="5" id="KW-0238">DNA-binding</keyword>
<dbReference type="CDD" id="cd22921">
    <property type="entry name" value="HFD_CENP-X"/>
    <property type="match status" value="1"/>
</dbReference>
<dbReference type="GO" id="GO:0000712">
    <property type="term" value="P:resolution of meiotic recombination intermediates"/>
    <property type="evidence" value="ECO:0007669"/>
    <property type="project" value="TreeGrafter"/>
</dbReference>
<comment type="subunit">
    <text evidence="8">Heterodimer with CENPX, sometimes called MHF; this interaction stabilizes both partners. MHF heterodimers can assemble to form tetrameric structures. MHF also coassemble with CENPT-CENPW heterodimers at centromeres to form the tetrameric CENP-T-W-S-X complex. Forms a discrete complex with FANCM and CENPX, called FANCM-MHF; this interaction, probably mediated by direct binding between CENPS and FANCM, leads to synergistic activation of double-stranded DNA binding and strongly stimulates FANCM-mediated DNA remodeling. Recruited by FANCM to the Fanconi anemia (FA) core complex, which consists of CENPS, CENPX, FANCA, FANCB, FANCC, FANCE, FANCF, FANCG, FANCL, FANCM, FAAP24 and FAAP100. The FA core complex associates with Bloom syndrome (BLM) complex, which consists of at least BLM, DNA topoisomerase 3-alpha (TOP3A), RMI1/BLAP75, RPA1/RPA70 and RPA2/RPA32. The super complex between FA and BLM is called BRAFT.</text>
</comment>
<name>A0A9P0H695_NEZVI</name>
<comment type="subcellular location">
    <subcellularLocation>
        <location evidence="1">Nucleus</location>
    </subcellularLocation>
</comment>
<evidence type="ECO:0000256" key="5">
    <source>
        <dbReference type="ARBA" id="ARBA00023125"/>
    </source>
</evidence>